<dbReference type="EMBL" id="VWXF01000005">
    <property type="protein sequence ID" value="NIF22535.1"/>
    <property type="molecule type" value="Genomic_DNA"/>
</dbReference>
<reference evidence="5 6" key="1">
    <citation type="journal article" date="2019" name="bioRxiv">
        <title>Bacteria contribute to plant secondary compound degradation in a generalist herbivore system.</title>
        <authorList>
            <person name="Francoeur C.B."/>
            <person name="Khadempour L."/>
            <person name="Moreira-Soto R.D."/>
            <person name="Gotting K."/>
            <person name="Book A.J."/>
            <person name="Pinto-Tomas A.A."/>
            <person name="Keefover-Ring K."/>
            <person name="Currie C.R."/>
        </authorList>
    </citation>
    <scope>NUCLEOTIDE SEQUENCE [LARGE SCALE GENOMIC DNA]</scope>
    <source>
        <strain evidence="5">Acro-835</strain>
    </source>
</reference>
<dbReference type="Proteomes" id="UP001515683">
    <property type="component" value="Unassembled WGS sequence"/>
</dbReference>
<dbReference type="InterPro" id="IPR000843">
    <property type="entry name" value="HTH_LacI"/>
</dbReference>
<proteinExistence type="predicted"/>
<dbReference type="Pfam" id="PF00532">
    <property type="entry name" value="Peripla_BP_1"/>
    <property type="match status" value="1"/>
</dbReference>
<organism evidence="5 6">
    <name type="scientific">Candidatus Pantoea multigeneris</name>
    <dbReference type="NCBI Taxonomy" id="2608357"/>
    <lineage>
        <taxon>Bacteria</taxon>
        <taxon>Pseudomonadati</taxon>
        <taxon>Pseudomonadota</taxon>
        <taxon>Gammaproteobacteria</taxon>
        <taxon>Enterobacterales</taxon>
        <taxon>Erwiniaceae</taxon>
        <taxon>Pantoea</taxon>
    </lineage>
</organism>
<dbReference type="InterPro" id="IPR001761">
    <property type="entry name" value="Peripla_BP/Lac1_sug-bd_dom"/>
</dbReference>
<dbReference type="SMART" id="SM00354">
    <property type="entry name" value="HTH_LACI"/>
    <property type="match status" value="1"/>
</dbReference>
<keyword evidence="2" id="KW-0238">DNA-binding</keyword>
<feature type="domain" description="HTH lacI-type" evidence="4">
    <location>
        <begin position="9"/>
        <end position="64"/>
    </location>
</feature>
<protein>
    <submittedName>
        <fullName evidence="5">LacI family transcriptional regulator</fullName>
    </submittedName>
</protein>
<keyword evidence="6" id="KW-1185">Reference proteome</keyword>
<evidence type="ECO:0000259" key="4">
    <source>
        <dbReference type="PROSITE" id="PS50932"/>
    </source>
</evidence>
<evidence type="ECO:0000256" key="3">
    <source>
        <dbReference type="ARBA" id="ARBA00023163"/>
    </source>
</evidence>
<evidence type="ECO:0000256" key="1">
    <source>
        <dbReference type="ARBA" id="ARBA00023015"/>
    </source>
</evidence>
<dbReference type="PANTHER" id="PTHR30146:SF109">
    <property type="entry name" value="HTH-TYPE TRANSCRIPTIONAL REGULATOR GALS"/>
    <property type="match status" value="1"/>
</dbReference>
<dbReference type="Pfam" id="PF00356">
    <property type="entry name" value="LacI"/>
    <property type="match status" value="1"/>
</dbReference>
<keyword evidence="3" id="KW-0804">Transcription</keyword>
<name>A0ABX0RB06_9GAMM</name>
<dbReference type="SUPFAM" id="SSF47413">
    <property type="entry name" value="lambda repressor-like DNA-binding domains"/>
    <property type="match status" value="1"/>
</dbReference>
<evidence type="ECO:0000256" key="2">
    <source>
        <dbReference type="ARBA" id="ARBA00023125"/>
    </source>
</evidence>
<gene>
    <name evidence="5" type="ORF">F3J40_13110</name>
</gene>
<dbReference type="InterPro" id="IPR028082">
    <property type="entry name" value="Peripla_BP_I"/>
</dbReference>
<dbReference type="CDD" id="cd01392">
    <property type="entry name" value="HTH_LacI"/>
    <property type="match status" value="1"/>
</dbReference>
<accession>A0ABX0RB06</accession>
<evidence type="ECO:0000313" key="6">
    <source>
        <dbReference type="Proteomes" id="UP001515683"/>
    </source>
</evidence>
<evidence type="ECO:0000313" key="5">
    <source>
        <dbReference type="EMBL" id="NIF22535.1"/>
    </source>
</evidence>
<dbReference type="Gene3D" id="3.40.50.2300">
    <property type="match status" value="2"/>
</dbReference>
<dbReference type="SUPFAM" id="SSF53822">
    <property type="entry name" value="Periplasmic binding protein-like I"/>
    <property type="match status" value="1"/>
</dbReference>
<dbReference type="RefSeq" id="WP_167015287.1">
    <property type="nucleotide sequence ID" value="NZ_VWXF01000005.1"/>
</dbReference>
<dbReference type="Gene3D" id="1.10.260.40">
    <property type="entry name" value="lambda repressor-like DNA-binding domains"/>
    <property type="match status" value="1"/>
</dbReference>
<dbReference type="PANTHER" id="PTHR30146">
    <property type="entry name" value="LACI-RELATED TRANSCRIPTIONAL REPRESSOR"/>
    <property type="match status" value="1"/>
</dbReference>
<dbReference type="CDD" id="cd06267">
    <property type="entry name" value="PBP1_LacI_sugar_binding-like"/>
    <property type="match status" value="1"/>
</dbReference>
<comment type="caution">
    <text evidence="5">The sequence shown here is derived from an EMBL/GenBank/DDBJ whole genome shotgun (WGS) entry which is preliminary data.</text>
</comment>
<keyword evidence="1" id="KW-0805">Transcription regulation</keyword>
<sequence>MAPPKSERVTRSDVARVAGTSVAVVSYVINNGPRPVAEATRERVLAAIKQTGYRPNGVARALASGSTKTYGLVVPNISNPFVASMAHRLLHESMRHGHVMLLGDAGDDRKREQEVIQGLLSRQVDGLFYTSVDRQPWIEMITASGTPLVMLDRVEVQPGVSILRVDERYAAFQATHHLLSHGYPTIAMIAGPLAMQNAQDRIQGWRDALQGYGMEPRPELIFSTSYTRQGGYDATQRILALPQLPRALFTSNEAQAMGCLRALQERGLRVPEDVALVSFNGTDQSGFHVPAITTMRQPVDELARRAIAMLKSWDGEARVEEFPHYLEIGESCGCSGTGKIMKKP</sequence>
<dbReference type="InterPro" id="IPR010982">
    <property type="entry name" value="Lambda_DNA-bd_dom_sf"/>
</dbReference>
<dbReference type="PROSITE" id="PS50932">
    <property type="entry name" value="HTH_LACI_2"/>
    <property type="match status" value="1"/>
</dbReference>